<keyword evidence="8 10" id="KW-0333">Golgi apparatus</keyword>
<gene>
    <name evidence="11" type="ORF">OTI717_LOCUS1112</name>
</gene>
<dbReference type="SUPFAM" id="SSF53448">
    <property type="entry name" value="Nucleotide-diphospho-sugar transferases"/>
    <property type="match status" value="1"/>
</dbReference>
<dbReference type="PANTHER" id="PTHR11214:SF349">
    <property type="entry name" value="BETA-1,3-GALACTOSYLTRANSFERASE BRN"/>
    <property type="match status" value="1"/>
</dbReference>
<comment type="similarity">
    <text evidence="2 10">Belongs to the glycosyltransferase 31 family.</text>
</comment>
<organism evidence="11 12">
    <name type="scientific">Rotaria sordida</name>
    <dbReference type="NCBI Taxonomy" id="392033"/>
    <lineage>
        <taxon>Eukaryota</taxon>
        <taxon>Metazoa</taxon>
        <taxon>Spiralia</taxon>
        <taxon>Gnathifera</taxon>
        <taxon>Rotifera</taxon>
        <taxon>Eurotatoria</taxon>
        <taxon>Bdelloidea</taxon>
        <taxon>Philodinida</taxon>
        <taxon>Philodinidae</taxon>
        <taxon>Rotaria</taxon>
    </lineage>
</organism>
<protein>
    <recommendedName>
        <fullName evidence="10">Hexosyltransferase</fullName>
        <ecNumber evidence="10">2.4.1.-</ecNumber>
    </recommendedName>
</protein>
<evidence type="ECO:0000256" key="4">
    <source>
        <dbReference type="ARBA" id="ARBA00022679"/>
    </source>
</evidence>
<dbReference type="InterPro" id="IPR029044">
    <property type="entry name" value="Nucleotide-diphossugar_trans"/>
</dbReference>
<evidence type="ECO:0000256" key="9">
    <source>
        <dbReference type="ARBA" id="ARBA00023136"/>
    </source>
</evidence>
<dbReference type="PANTHER" id="PTHR11214">
    <property type="entry name" value="BETA-1,3-N-ACETYLGLUCOSAMINYLTRANSFERASE"/>
    <property type="match status" value="1"/>
</dbReference>
<dbReference type="Gene3D" id="3.90.550.50">
    <property type="match status" value="1"/>
</dbReference>
<name>A0A818GFH8_9BILA</name>
<evidence type="ECO:0000256" key="2">
    <source>
        <dbReference type="ARBA" id="ARBA00008661"/>
    </source>
</evidence>
<dbReference type="InterPro" id="IPR002659">
    <property type="entry name" value="Glyco_trans_31"/>
</dbReference>
<keyword evidence="3 10" id="KW-0328">Glycosyltransferase</keyword>
<dbReference type="EC" id="2.4.1.-" evidence="10"/>
<dbReference type="GO" id="GO:0016758">
    <property type="term" value="F:hexosyltransferase activity"/>
    <property type="evidence" value="ECO:0007669"/>
    <property type="project" value="InterPro"/>
</dbReference>
<evidence type="ECO:0000256" key="1">
    <source>
        <dbReference type="ARBA" id="ARBA00004323"/>
    </source>
</evidence>
<evidence type="ECO:0000256" key="8">
    <source>
        <dbReference type="ARBA" id="ARBA00023034"/>
    </source>
</evidence>
<dbReference type="EMBL" id="CAJOAX010000044">
    <property type="protein sequence ID" value="CAF3490769.1"/>
    <property type="molecule type" value="Genomic_DNA"/>
</dbReference>
<sequence length="402" mass="47970">MSRSSIGRWFIRSCHLHCRSFIKCIICIIIVYLLNAILGVQYYIWSERSFENEYHLSMTQIDIRKIDEDNPEDILGLPKYIISNRFIINNEYLCNHGNSVTIIQPHLLILVKSAVENWKARQAIRMTWAKNDFLEKNFIKLAFVLGTIRSQKFSSSANQQYFNVEKESKQYKDIIQIDKIDFYYHNSYKMVMMLRWINEYCTSKSYRSRYNDLRKYVLFVDDDYYVDLNSLLKYINKIDEDSNMTPYERRTFLTGYLYEGSRPRRYLNDRWYISINDYPYDHYPPYVTAGCFLMTRSNARLFNIASKYTPLFRFDDIYIGLLAYSMSIKLIPNNNLFSSYGSSTILFSNQTEFFSKLKSLFINQINFNSTNKPICIHGYRGEELIQIWNDIYQTNLTLSIIN</sequence>
<evidence type="ECO:0000256" key="10">
    <source>
        <dbReference type="RuleBase" id="RU363063"/>
    </source>
</evidence>
<feature type="transmembrane region" description="Helical" evidence="10">
    <location>
        <begin position="21"/>
        <end position="45"/>
    </location>
</feature>
<comment type="subcellular location">
    <subcellularLocation>
        <location evidence="1 10">Golgi apparatus membrane</location>
        <topology evidence="1 10">Single-pass type II membrane protein</topology>
    </subcellularLocation>
</comment>
<reference evidence="11" key="1">
    <citation type="submission" date="2021-02" db="EMBL/GenBank/DDBJ databases">
        <authorList>
            <person name="Nowell W R."/>
        </authorList>
    </citation>
    <scope>NUCLEOTIDE SEQUENCE</scope>
</reference>
<keyword evidence="9 10" id="KW-0472">Membrane</keyword>
<dbReference type="GO" id="GO:0006493">
    <property type="term" value="P:protein O-linked glycosylation"/>
    <property type="evidence" value="ECO:0007669"/>
    <property type="project" value="TreeGrafter"/>
</dbReference>
<comment type="caution">
    <text evidence="11">The sequence shown here is derived from an EMBL/GenBank/DDBJ whole genome shotgun (WGS) entry which is preliminary data.</text>
</comment>
<keyword evidence="7 10" id="KW-1133">Transmembrane helix</keyword>
<evidence type="ECO:0000256" key="3">
    <source>
        <dbReference type="ARBA" id="ARBA00022676"/>
    </source>
</evidence>
<dbReference type="AlphaFoldDB" id="A0A818GFH8"/>
<evidence type="ECO:0000313" key="12">
    <source>
        <dbReference type="Proteomes" id="UP000663823"/>
    </source>
</evidence>
<keyword evidence="4" id="KW-0808">Transferase</keyword>
<dbReference type="Pfam" id="PF01762">
    <property type="entry name" value="Galactosyl_T"/>
    <property type="match status" value="1"/>
</dbReference>
<accession>A0A818GFH8</accession>
<dbReference type="GO" id="GO:0000139">
    <property type="term" value="C:Golgi membrane"/>
    <property type="evidence" value="ECO:0007669"/>
    <property type="project" value="UniProtKB-SubCell"/>
</dbReference>
<keyword evidence="5 10" id="KW-0812">Transmembrane</keyword>
<dbReference type="GO" id="GO:0008194">
    <property type="term" value="F:UDP-glycosyltransferase activity"/>
    <property type="evidence" value="ECO:0007669"/>
    <property type="project" value="TreeGrafter"/>
</dbReference>
<evidence type="ECO:0000256" key="5">
    <source>
        <dbReference type="ARBA" id="ARBA00022692"/>
    </source>
</evidence>
<evidence type="ECO:0000313" key="11">
    <source>
        <dbReference type="EMBL" id="CAF3490769.1"/>
    </source>
</evidence>
<proteinExistence type="inferred from homology"/>
<keyword evidence="6 10" id="KW-0735">Signal-anchor</keyword>
<dbReference type="Proteomes" id="UP000663823">
    <property type="component" value="Unassembled WGS sequence"/>
</dbReference>
<evidence type="ECO:0000256" key="7">
    <source>
        <dbReference type="ARBA" id="ARBA00022989"/>
    </source>
</evidence>
<evidence type="ECO:0000256" key="6">
    <source>
        <dbReference type="ARBA" id="ARBA00022968"/>
    </source>
</evidence>